<comment type="caution">
    <text evidence="1">The sequence shown here is derived from an EMBL/GenBank/DDBJ whole genome shotgun (WGS) entry which is preliminary data.</text>
</comment>
<proteinExistence type="predicted"/>
<sequence>MTQSLLHRIVWTAGAIVLASDSSGYGAEQIKILDASQIRARIVGNDITDGPHWSMYLRQDGKLISAESGSSWTGRWKIQGNKLCLSLPGSTELECNEVWQNRTVAHPTRFERVTFAFGGQS</sequence>
<accession>A0ABS3MNE8</accession>
<keyword evidence="2" id="KW-1185">Reference proteome</keyword>
<reference evidence="1" key="1">
    <citation type="journal article" date="2021" name="Int. J. Syst. Evol. Microbiol.">
        <title>Bradyrhizobium septentrionale sp. nov. (sv. septentrionale) and Bradyrhizobium quebecense sp. nov. (sv. septentrionale) associated with legumes native to Canada possess rearranged symbiosis genes and numerous insertion sequences.</title>
        <authorList>
            <person name="Bromfield E.S.P."/>
            <person name="Cloutier S."/>
        </authorList>
    </citation>
    <scope>NUCLEOTIDE SEQUENCE</scope>
    <source>
        <strain evidence="1">12S5</strain>
    </source>
</reference>
<dbReference type="Proteomes" id="UP000692816">
    <property type="component" value="Unassembled WGS sequence"/>
</dbReference>
<evidence type="ECO:0000313" key="2">
    <source>
        <dbReference type="Proteomes" id="UP000692816"/>
    </source>
</evidence>
<protein>
    <submittedName>
        <fullName evidence="1">Uncharacterized protein</fullName>
    </submittedName>
</protein>
<name>A0ABS3MNE8_9BRAD</name>
<dbReference type="RefSeq" id="WP_207835282.1">
    <property type="nucleotide sequence ID" value="NZ_CP088282.1"/>
</dbReference>
<evidence type="ECO:0000313" key="1">
    <source>
        <dbReference type="EMBL" id="MBO1432956.1"/>
    </source>
</evidence>
<gene>
    <name evidence="1" type="ORF">J4P68_27280</name>
</gene>
<dbReference type="EMBL" id="JAGEPA010000001">
    <property type="protein sequence ID" value="MBO1432956.1"/>
    <property type="molecule type" value="Genomic_DNA"/>
</dbReference>
<organism evidence="1 2">
    <name type="scientific">Bradyrhizobium quebecense</name>
    <dbReference type="NCBI Taxonomy" id="2748629"/>
    <lineage>
        <taxon>Bacteria</taxon>
        <taxon>Pseudomonadati</taxon>
        <taxon>Pseudomonadota</taxon>
        <taxon>Alphaproteobacteria</taxon>
        <taxon>Hyphomicrobiales</taxon>
        <taxon>Nitrobacteraceae</taxon>
        <taxon>Bradyrhizobium</taxon>
    </lineage>
</organism>